<dbReference type="InterPro" id="IPR036770">
    <property type="entry name" value="Ankyrin_rpt-contain_sf"/>
</dbReference>
<comment type="caution">
    <text evidence="2">The sequence shown here is derived from an EMBL/GenBank/DDBJ whole genome shotgun (WGS) entry which is preliminary data.</text>
</comment>
<keyword evidence="3" id="KW-1185">Reference proteome</keyword>
<dbReference type="Gene3D" id="1.25.40.20">
    <property type="entry name" value="Ankyrin repeat-containing domain"/>
    <property type="match status" value="1"/>
</dbReference>
<gene>
    <name evidence="2" type="ORF">BOX15_Mlig001378g5</name>
</gene>
<protein>
    <submittedName>
        <fullName evidence="2">Uncharacterized protein</fullName>
    </submittedName>
</protein>
<evidence type="ECO:0000313" key="2">
    <source>
        <dbReference type="EMBL" id="PAA78175.1"/>
    </source>
</evidence>
<feature type="repeat" description="ANK" evidence="1">
    <location>
        <begin position="640"/>
        <end position="669"/>
    </location>
</feature>
<dbReference type="SUPFAM" id="SSF48403">
    <property type="entry name" value="Ankyrin repeat"/>
    <property type="match status" value="1"/>
</dbReference>
<organism evidence="2 3">
    <name type="scientific">Macrostomum lignano</name>
    <dbReference type="NCBI Taxonomy" id="282301"/>
    <lineage>
        <taxon>Eukaryota</taxon>
        <taxon>Metazoa</taxon>
        <taxon>Spiralia</taxon>
        <taxon>Lophotrochozoa</taxon>
        <taxon>Platyhelminthes</taxon>
        <taxon>Rhabditophora</taxon>
        <taxon>Macrostomorpha</taxon>
        <taxon>Macrostomida</taxon>
        <taxon>Macrostomidae</taxon>
        <taxon>Macrostomum</taxon>
    </lineage>
</organism>
<evidence type="ECO:0000313" key="3">
    <source>
        <dbReference type="Proteomes" id="UP000215902"/>
    </source>
</evidence>
<sequence length="1328" mass="147771">RSWRERYAARGVTKVHGLNPKTTTRRPCMVSRSHYIASQRRLKFIVRAFNIADRDDCVMVSADEDELFKQHCHTVDRIVTALCQAVDSKLDFDCPCGSLTSALLSICSHHIGFRCCQNAVAKYAATSDFFSSLVQLDCAPGTTKNSPDYKDLLVDQCHFTSKIRCFISLAHSAVCLSTSIDYESLLSHPSWKFLAHCLASIGDVRVAELFWQRALKQAAIDGQPKLVERYHSKLAVGQRRNEFCQGLIADLALHGNTAALQALAATISDDLKRDLCCSKSAAKAARAGRFEAAVQLLLCIAKSSGTHSYISIRRASNLMNPVKRRFFEKLLLIAEQRGRTEEFLRLVKHLNGTSNEQICLKYLAEAVFFSGRLHLLPSLVADSPNQGVKIRVLGLLLNESDAVTEQHIAIGLKILPRIESPANRWRFCLEAAERVAKLGRSNLLEELIKLLPPPLPDDQLLERRITPKQKLLILVAETAATGGDLRTAAWAAGTADCAAMEDQCLDRARLAAQARHQLSVAVSLTRLIKDDGASESARVNAYKNCLKKSQSSLIRNGTTNHGIYLADNSTKNLYLLKFLAETVAIGEDYYVKKILLNANQHQLHQLLCSSLSHGHSALATAILPSIQDVNKRLDDQLCSTTLMLAAELGHCHVIAKLLERGADREVRDTQGCTALDRARLCGRNQATWVLAEEGNVKLTSPASTGTFEQTVPEKSQIDIDLHDSQLSEKLHWVLTSSGFTQSRAACQQRLADLLERTAACLSLSKPHLIGSFADGWGCSLTRLNARLSDGSGIDWLTPVTAAAGCPGATKLRLDFTGDPPDKEEGAQLLTVEDDASGFGQQPPVASAPCGLRPATSTTLAFRSPQSASALLLPLVSIRDAALIHLQQTFAIEEKQRMRQLNTVQGQLFILLKFLLKNYLAEVSQCPGLTSHHVKHLLFYLIETHGSWNWQMWQPHKLIELAKEALDLMMKFLDSTSSSDDGCMPSFFKPHVQLQLQWTRRPVDEAKTRIRAELLKARSDLEPAVKKLMSHLKPLDDDDKLYFDLFTLLPLTLPPDVPHDRKSQAPDATELAGLYCSVAAALRALQAADEVDGEGALMRQLESWYECSWCHCTVRCLAVMAQLKYRNKTAAKETLSELVRHQVMSSGWTVEDLSKEAISETQSWRWPLSTDWAWRFCLPCDRRPSLPFLPRFTESLLTARLCSRSPMQRHLYVNFRCLSWSLQAELLGGRRAACIRADGAAGSGFAKRLAQQWFLELQAESAGSQLDTEELATLAHYTDSPVQLRFCLERMEAVVAREPRVAMDSCDNERLERVRRKLDSFDRCFLAFS</sequence>
<dbReference type="OrthoDB" id="5950246at2759"/>
<dbReference type="Gene3D" id="1.10.1410.40">
    <property type="match status" value="1"/>
</dbReference>
<dbReference type="InterPro" id="IPR002110">
    <property type="entry name" value="Ankyrin_rpt"/>
</dbReference>
<dbReference type="EMBL" id="NIVC01000702">
    <property type="protein sequence ID" value="PAA78175.1"/>
    <property type="molecule type" value="Genomic_DNA"/>
</dbReference>
<accession>A0A267FWG8</accession>
<proteinExistence type="predicted"/>
<reference evidence="2 3" key="1">
    <citation type="submission" date="2017-06" db="EMBL/GenBank/DDBJ databases">
        <title>A platform for efficient transgenesis in Macrostomum lignano, a flatworm model organism for stem cell research.</title>
        <authorList>
            <person name="Berezikov E."/>
        </authorList>
    </citation>
    <scope>NUCLEOTIDE SEQUENCE [LARGE SCALE GENOMIC DNA]</scope>
    <source>
        <strain evidence="2">DV1</strain>
        <tissue evidence="2">Whole organism</tissue>
    </source>
</reference>
<name>A0A267FWG8_9PLAT</name>
<dbReference type="Proteomes" id="UP000215902">
    <property type="component" value="Unassembled WGS sequence"/>
</dbReference>
<feature type="non-terminal residue" evidence="2">
    <location>
        <position position="1"/>
    </location>
</feature>
<dbReference type="PROSITE" id="PS50088">
    <property type="entry name" value="ANK_REPEAT"/>
    <property type="match status" value="1"/>
</dbReference>
<evidence type="ECO:0000256" key="1">
    <source>
        <dbReference type="PROSITE-ProRule" id="PRU00023"/>
    </source>
</evidence>
<keyword evidence="1" id="KW-0040">ANK repeat</keyword>